<name>A0ABQ6HEA4_9GAMM</name>
<accession>A0ABQ6HEA4</accession>
<organism evidence="2 3">
    <name type="scientific">Thalassotalea loyana</name>
    <dbReference type="NCBI Taxonomy" id="280483"/>
    <lineage>
        <taxon>Bacteria</taxon>
        <taxon>Pseudomonadati</taxon>
        <taxon>Pseudomonadota</taxon>
        <taxon>Gammaproteobacteria</taxon>
        <taxon>Alteromonadales</taxon>
        <taxon>Colwelliaceae</taxon>
        <taxon>Thalassotalea</taxon>
    </lineage>
</organism>
<feature type="transmembrane region" description="Helical" evidence="1">
    <location>
        <begin position="99"/>
        <end position="117"/>
    </location>
</feature>
<evidence type="ECO:0000313" key="2">
    <source>
        <dbReference type="EMBL" id="GLX86445.1"/>
    </source>
</evidence>
<dbReference type="EMBL" id="BSSV01000006">
    <property type="protein sequence ID" value="GLX86445.1"/>
    <property type="molecule type" value="Genomic_DNA"/>
</dbReference>
<dbReference type="RefSeq" id="WP_284299484.1">
    <property type="nucleotide sequence ID" value="NZ_BSSV01000006.1"/>
</dbReference>
<feature type="transmembrane region" description="Helical" evidence="1">
    <location>
        <begin position="67"/>
        <end position="87"/>
    </location>
</feature>
<evidence type="ECO:0000313" key="3">
    <source>
        <dbReference type="Proteomes" id="UP001157134"/>
    </source>
</evidence>
<evidence type="ECO:0000256" key="1">
    <source>
        <dbReference type="SAM" id="Phobius"/>
    </source>
</evidence>
<keyword evidence="3" id="KW-1185">Reference proteome</keyword>
<protein>
    <submittedName>
        <fullName evidence="2">Uncharacterized protein</fullName>
    </submittedName>
</protein>
<keyword evidence="1" id="KW-0472">Membrane</keyword>
<keyword evidence="1" id="KW-0812">Transmembrane</keyword>
<dbReference type="Proteomes" id="UP001157134">
    <property type="component" value="Unassembled WGS sequence"/>
</dbReference>
<sequence>MAWQGEERRKEVDFWVKIARALTIIAWSLFIVALIVSHYAAPETDFGLVRYHDLEVRKFWIKPLTNYLYITLWCAALISYISIIVNRFRARRATDNRSFYVKLLLVIIVAWVTYLFLNVR</sequence>
<gene>
    <name evidence="2" type="ORF">tloyanaT_26980</name>
</gene>
<proteinExistence type="predicted"/>
<comment type="caution">
    <text evidence="2">The sequence shown here is derived from an EMBL/GenBank/DDBJ whole genome shotgun (WGS) entry which is preliminary data.</text>
</comment>
<keyword evidence="1" id="KW-1133">Transmembrane helix</keyword>
<feature type="transmembrane region" description="Helical" evidence="1">
    <location>
        <begin position="21"/>
        <end position="41"/>
    </location>
</feature>
<reference evidence="2 3" key="1">
    <citation type="submission" date="2023-03" db="EMBL/GenBank/DDBJ databases">
        <title>Thalassotalea loyana LMG 22536T draft genome sequence.</title>
        <authorList>
            <person name="Sawabe T."/>
        </authorList>
    </citation>
    <scope>NUCLEOTIDE SEQUENCE [LARGE SCALE GENOMIC DNA]</scope>
    <source>
        <strain evidence="2 3">LMG 22536</strain>
    </source>
</reference>